<organism evidence="2">
    <name type="scientific">Mantoniella antarctica</name>
    <dbReference type="NCBI Taxonomy" id="81844"/>
    <lineage>
        <taxon>Eukaryota</taxon>
        <taxon>Viridiplantae</taxon>
        <taxon>Chlorophyta</taxon>
        <taxon>Mamiellophyceae</taxon>
        <taxon>Mamiellales</taxon>
        <taxon>Mamiellaceae</taxon>
        <taxon>Mantoniella</taxon>
    </lineage>
</organism>
<protein>
    <submittedName>
        <fullName evidence="2">Uncharacterized protein</fullName>
    </submittedName>
</protein>
<dbReference type="EMBL" id="HBFC01023855">
    <property type="protein sequence ID" value="CAD8711667.1"/>
    <property type="molecule type" value="Transcribed_RNA"/>
</dbReference>
<sequence>MPQKSLAKGKKPIKLGKKAPAVNRHGKKATQKKGKFNLGGAGFAGGFGKDASYQDSCKITSSVNEKNELEAARKATSGGGRMMVVRPPPETEVEVRGPKPKKSGKQGPVIKLKIKKKDRQSH</sequence>
<accession>A0A7S0SPD3</accession>
<feature type="compositionally biased region" description="Basic residues" evidence="1">
    <location>
        <begin position="24"/>
        <end position="35"/>
    </location>
</feature>
<feature type="region of interest" description="Disordered" evidence="1">
    <location>
        <begin position="1"/>
        <end position="38"/>
    </location>
</feature>
<evidence type="ECO:0000313" key="2">
    <source>
        <dbReference type="EMBL" id="CAD8711667.1"/>
    </source>
</evidence>
<gene>
    <name evidence="2" type="ORF">MANT1106_LOCUS14354</name>
</gene>
<reference evidence="2" key="1">
    <citation type="submission" date="2021-01" db="EMBL/GenBank/DDBJ databases">
        <authorList>
            <person name="Corre E."/>
            <person name="Pelletier E."/>
            <person name="Niang G."/>
            <person name="Scheremetjew M."/>
            <person name="Finn R."/>
            <person name="Kale V."/>
            <person name="Holt S."/>
            <person name="Cochrane G."/>
            <person name="Meng A."/>
            <person name="Brown T."/>
            <person name="Cohen L."/>
        </authorList>
    </citation>
    <scope>NUCLEOTIDE SEQUENCE</scope>
    <source>
        <strain evidence="2">SL-175</strain>
    </source>
</reference>
<proteinExistence type="predicted"/>
<dbReference type="AlphaFoldDB" id="A0A7S0SPD3"/>
<evidence type="ECO:0000256" key="1">
    <source>
        <dbReference type="SAM" id="MobiDB-lite"/>
    </source>
</evidence>
<feature type="region of interest" description="Disordered" evidence="1">
    <location>
        <begin position="73"/>
        <end position="122"/>
    </location>
</feature>
<name>A0A7S0SPD3_9CHLO</name>
<feature type="compositionally biased region" description="Basic residues" evidence="1">
    <location>
        <begin position="7"/>
        <end position="17"/>
    </location>
</feature>
<feature type="compositionally biased region" description="Basic residues" evidence="1">
    <location>
        <begin position="112"/>
        <end position="122"/>
    </location>
</feature>